<reference evidence="2" key="1">
    <citation type="submission" date="2019-09" db="UniProtKB">
        <authorList>
            <consortium name="WormBaseParasite"/>
        </authorList>
    </citation>
    <scope>IDENTIFICATION</scope>
</reference>
<protein>
    <submittedName>
        <fullName evidence="2">Cadherin domain-containing protein</fullName>
    </submittedName>
</protein>
<name>A0A183F655_HELPZ</name>
<evidence type="ECO:0000313" key="1">
    <source>
        <dbReference type="Proteomes" id="UP000050761"/>
    </source>
</evidence>
<sequence>LISGRDVLPADVSGAELVSGPIDVAAPLSVLLFSEDVLSLGVLSIVELPPDGVLLSMTAVDSDGCSEVVLLPAVAPVGPLEPFSVVITIVDSPDKVELMSLAIVDSISSLLLAVEGSADEVPSIVVELNGLEPSIVVLIHGVDGAAPESSRNP</sequence>
<evidence type="ECO:0000313" key="2">
    <source>
        <dbReference type="WBParaSite" id="HPBE_0000164701-mRNA-1"/>
    </source>
</evidence>
<organism evidence="1 2">
    <name type="scientific">Heligmosomoides polygyrus</name>
    <name type="common">Parasitic roundworm</name>
    <dbReference type="NCBI Taxonomy" id="6339"/>
    <lineage>
        <taxon>Eukaryota</taxon>
        <taxon>Metazoa</taxon>
        <taxon>Ecdysozoa</taxon>
        <taxon>Nematoda</taxon>
        <taxon>Chromadorea</taxon>
        <taxon>Rhabditida</taxon>
        <taxon>Rhabditina</taxon>
        <taxon>Rhabditomorpha</taxon>
        <taxon>Strongyloidea</taxon>
        <taxon>Heligmosomidae</taxon>
        <taxon>Heligmosomoides</taxon>
    </lineage>
</organism>
<dbReference type="AlphaFoldDB" id="A0A183F655"/>
<keyword evidence="1" id="KW-1185">Reference proteome</keyword>
<proteinExistence type="predicted"/>
<dbReference type="Proteomes" id="UP000050761">
    <property type="component" value="Unassembled WGS sequence"/>
</dbReference>
<dbReference type="WBParaSite" id="HPBE_0000164701-mRNA-1">
    <property type="protein sequence ID" value="HPBE_0000164701-mRNA-1"/>
    <property type="gene ID" value="HPBE_0000164701"/>
</dbReference>
<accession>A0A183F655</accession>